<name>A0A6G8AQ95_9ENTE</name>
<dbReference type="AlphaFoldDB" id="A0A6G8AQ95"/>
<reference evidence="1 2" key="1">
    <citation type="submission" date="2020-03" db="EMBL/GenBank/DDBJ databases">
        <title>Vagococcus sp. nov., isolated from beetles.</title>
        <authorList>
            <person name="Hyun D.-W."/>
            <person name="Bae J.-W."/>
        </authorList>
    </citation>
    <scope>NUCLEOTIDE SEQUENCE [LARGE SCALE GENOMIC DNA]</scope>
    <source>
        <strain evidence="1 2">HDW17B</strain>
    </source>
</reference>
<organism evidence="1 2">
    <name type="scientific">Vagococcus hydrophili</name>
    <dbReference type="NCBI Taxonomy" id="2714947"/>
    <lineage>
        <taxon>Bacteria</taxon>
        <taxon>Bacillati</taxon>
        <taxon>Bacillota</taxon>
        <taxon>Bacilli</taxon>
        <taxon>Lactobacillales</taxon>
        <taxon>Enterococcaceae</taxon>
        <taxon>Vagococcus</taxon>
    </lineage>
</organism>
<dbReference type="PROSITE" id="PS51257">
    <property type="entry name" value="PROKAR_LIPOPROTEIN"/>
    <property type="match status" value="1"/>
</dbReference>
<keyword evidence="2" id="KW-1185">Reference proteome</keyword>
<gene>
    <name evidence="1" type="ORF">G7082_00835</name>
</gene>
<dbReference type="Gene3D" id="3.40.1000.10">
    <property type="entry name" value="Mog1/PsbP, alpha/beta/alpha sandwich"/>
    <property type="match status" value="1"/>
</dbReference>
<accession>A0A6G8AQ95</accession>
<proteinExistence type="predicted"/>
<dbReference type="KEGG" id="vhy:G7082_00835"/>
<sequence>MLKKIMIGMISVLSVIFLVGCSQTSKEKKKEPIKETSAESALMYTFKLDDHSYRFRLLDGWIKFPNEDKRIAFLVANKDTKSYMSAGFEEKKGTLEEYKESFVPKVTDAAGKILVEPEKKELNGLPAYYLSFTMKDNKERDLTYKTYLVETPDYFINLGAWTSDENPSDKVLADLDKMLSTFEEIK</sequence>
<evidence type="ECO:0000313" key="2">
    <source>
        <dbReference type="Proteomes" id="UP000501747"/>
    </source>
</evidence>
<evidence type="ECO:0000313" key="1">
    <source>
        <dbReference type="EMBL" id="QIL47176.1"/>
    </source>
</evidence>
<evidence type="ECO:0008006" key="3">
    <source>
        <dbReference type="Google" id="ProtNLM"/>
    </source>
</evidence>
<dbReference type="Proteomes" id="UP000501747">
    <property type="component" value="Chromosome"/>
</dbReference>
<dbReference type="RefSeq" id="WP_166033288.1">
    <property type="nucleotide sequence ID" value="NZ_CP049887.1"/>
</dbReference>
<dbReference type="EMBL" id="CP049887">
    <property type="protein sequence ID" value="QIL47176.1"/>
    <property type="molecule type" value="Genomic_DNA"/>
</dbReference>
<protein>
    <recommendedName>
        <fullName evidence="3">Lipoprotein</fullName>
    </recommendedName>
</protein>